<comment type="pathway">
    <text evidence="1">Porphyrin-containing compound metabolism; protoporphyrin-IX biosynthesis; coproporphyrinogen-III from 5-aminolevulinate: step 3/4.</text>
</comment>
<dbReference type="FunFam" id="3.40.50.10090:FF:000003">
    <property type="entry name" value="uroporphyrinogen-III synthase"/>
    <property type="match status" value="1"/>
</dbReference>
<dbReference type="InterPro" id="IPR036108">
    <property type="entry name" value="4pyrrol_syn_uPrphyn_synt_sf"/>
</dbReference>
<proteinExistence type="inferred from homology"/>
<dbReference type="SUPFAM" id="SSF69618">
    <property type="entry name" value="HemD-like"/>
    <property type="match status" value="1"/>
</dbReference>
<dbReference type="GO" id="GO:0004852">
    <property type="term" value="F:uroporphyrinogen-III synthase activity"/>
    <property type="evidence" value="ECO:0007669"/>
    <property type="project" value="UniProtKB-EC"/>
</dbReference>
<evidence type="ECO:0000256" key="8">
    <source>
        <dbReference type="ARBA" id="ARBA00032649"/>
    </source>
</evidence>
<protein>
    <recommendedName>
        <fullName evidence="9">Uroporphyrinogen-III synthase</fullName>
        <ecNumber evidence="3">4.2.1.75</ecNumber>
    </recommendedName>
    <alternativeName>
        <fullName evidence="8">Hydroxymethylbilane hydrolyase [cyclizing]</fullName>
    </alternativeName>
    <alternativeName>
        <fullName evidence="7">Uroporphyrinogen-III cosynthase</fullName>
    </alternativeName>
</protein>
<evidence type="ECO:0000256" key="2">
    <source>
        <dbReference type="ARBA" id="ARBA00008133"/>
    </source>
</evidence>
<feature type="domain" description="Tetrapyrrole biosynthesis uroporphyrinogen III synthase" evidence="12">
    <location>
        <begin position="25"/>
        <end position="246"/>
    </location>
</feature>
<keyword evidence="4" id="KW-0350">Heme biosynthesis</keyword>
<reference evidence="13" key="1">
    <citation type="submission" date="2015-11" db="EMBL/GenBank/DDBJ databases">
        <title>De novo transcriptome assembly of four potential Pierce s Disease insect vectors from Arizona vineyards.</title>
        <authorList>
            <person name="Tassone E.E."/>
        </authorList>
    </citation>
    <scope>NUCLEOTIDE SEQUENCE</scope>
</reference>
<comment type="function">
    <text evidence="11">Catalyzes cyclization of the linear tetrapyrrole, hydroxymethylbilane, to the macrocyclic uroporphyrinogen III, the branch point for the various sub-pathways leading to the wide diversity of porphyrins. Porphyrins act as cofactors for a multitude of enzymes that perform a variety of processes within the cell such as methionine synthesis (vitamin B12) or oxygen transport (heme).</text>
</comment>
<dbReference type="AlphaFoldDB" id="A0A1B6GZ84"/>
<keyword evidence="6" id="KW-0627">Porphyrin biosynthesis</keyword>
<evidence type="ECO:0000256" key="11">
    <source>
        <dbReference type="ARBA" id="ARBA00060039"/>
    </source>
</evidence>
<sequence>MKNPKDVVFICKAISEETNKENDTYCEELENRGFTTKMIPVLDFTYKNLDILKCKLSQPNLYSGIIFTSPRCARAVMNAIENIDHRWQELQTFAVGETTARLVNENLKLNPEGSCAGNGVTLAPIILSSKPSKPLLLPCGNLKMDTLENLLTEAGVKTDAVEVYETVPHPDLETTLSVALSQQMPSYIVYFSPSGIHNTYPLLRRSGVDFEKIKWVSIGPTTAAALQSYNLTVHCSAAKPTPQSLAEAIISSSTQH</sequence>
<evidence type="ECO:0000256" key="5">
    <source>
        <dbReference type="ARBA" id="ARBA00023239"/>
    </source>
</evidence>
<dbReference type="GO" id="GO:0006782">
    <property type="term" value="P:protoporphyrinogen IX biosynthetic process"/>
    <property type="evidence" value="ECO:0007669"/>
    <property type="project" value="UniProtKB-UniPathway"/>
</dbReference>
<keyword evidence="5" id="KW-0456">Lyase</keyword>
<dbReference type="InterPro" id="IPR039793">
    <property type="entry name" value="UROS/Hem4"/>
</dbReference>
<dbReference type="EMBL" id="GECZ01002051">
    <property type="protein sequence ID" value="JAS67718.1"/>
    <property type="molecule type" value="Transcribed_RNA"/>
</dbReference>
<dbReference type="PANTHER" id="PTHR12390">
    <property type="entry name" value="UROPORPHYRINOGEN III SYNTHASE"/>
    <property type="match status" value="1"/>
</dbReference>
<evidence type="ECO:0000256" key="6">
    <source>
        <dbReference type="ARBA" id="ARBA00023244"/>
    </source>
</evidence>
<evidence type="ECO:0000256" key="9">
    <source>
        <dbReference type="ARBA" id="ARBA00040167"/>
    </source>
</evidence>
<evidence type="ECO:0000256" key="4">
    <source>
        <dbReference type="ARBA" id="ARBA00023133"/>
    </source>
</evidence>
<evidence type="ECO:0000256" key="3">
    <source>
        <dbReference type="ARBA" id="ARBA00013109"/>
    </source>
</evidence>
<comment type="similarity">
    <text evidence="2">Belongs to the uroporphyrinogen-III synthase family.</text>
</comment>
<dbReference type="GO" id="GO:0005829">
    <property type="term" value="C:cytosol"/>
    <property type="evidence" value="ECO:0007669"/>
    <property type="project" value="TreeGrafter"/>
</dbReference>
<dbReference type="Gene3D" id="3.40.50.10090">
    <property type="match status" value="2"/>
</dbReference>
<name>A0A1B6GZ84_9HEMI</name>
<evidence type="ECO:0000256" key="10">
    <source>
        <dbReference type="ARBA" id="ARBA00048617"/>
    </source>
</evidence>
<evidence type="ECO:0000259" key="12">
    <source>
        <dbReference type="Pfam" id="PF02602"/>
    </source>
</evidence>
<dbReference type="GO" id="GO:0006780">
    <property type="term" value="P:uroporphyrinogen III biosynthetic process"/>
    <property type="evidence" value="ECO:0007669"/>
    <property type="project" value="InterPro"/>
</dbReference>
<evidence type="ECO:0000256" key="1">
    <source>
        <dbReference type="ARBA" id="ARBA00004772"/>
    </source>
</evidence>
<dbReference type="InterPro" id="IPR003754">
    <property type="entry name" value="4pyrrol_synth_uPrphyn_synth"/>
</dbReference>
<organism evidence="13">
    <name type="scientific">Cuerna arida</name>
    <dbReference type="NCBI Taxonomy" id="1464854"/>
    <lineage>
        <taxon>Eukaryota</taxon>
        <taxon>Metazoa</taxon>
        <taxon>Ecdysozoa</taxon>
        <taxon>Arthropoda</taxon>
        <taxon>Hexapoda</taxon>
        <taxon>Insecta</taxon>
        <taxon>Pterygota</taxon>
        <taxon>Neoptera</taxon>
        <taxon>Paraneoptera</taxon>
        <taxon>Hemiptera</taxon>
        <taxon>Auchenorrhyncha</taxon>
        <taxon>Membracoidea</taxon>
        <taxon>Cicadellidae</taxon>
        <taxon>Cicadellinae</taxon>
        <taxon>Proconiini</taxon>
        <taxon>Cuerna</taxon>
    </lineage>
</organism>
<comment type="catalytic activity">
    <reaction evidence="10">
        <text>hydroxymethylbilane = uroporphyrinogen III + H2O</text>
        <dbReference type="Rhea" id="RHEA:18965"/>
        <dbReference type="ChEBI" id="CHEBI:15377"/>
        <dbReference type="ChEBI" id="CHEBI:57308"/>
        <dbReference type="ChEBI" id="CHEBI:57845"/>
        <dbReference type="EC" id="4.2.1.75"/>
    </reaction>
</comment>
<dbReference type="PANTHER" id="PTHR12390:SF0">
    <property type="entry name" value="UROPORPHYRINOGEN-III SYNTHASE"/>
    <property type="match status" value="1"/>
</dbReference>
<evidence type="ECO:0000313" key="13">
    <source>
        <dbReference type="EMBL" id="JAS67718.1"/>
    </source>
</evidence>
<evidence type="ECO:0000256" key="7">
    <source>
        <dbReference type="ARBA" id="ARBA00031702"/>
    </source>
</evidence>
<accession>A0A1B6GZ84</accession>
<dbReference type="EC" id="4.2.1.75" evidence="3"/>
<dbReference type="GO" id="GO:0006785">
    <property type="term" value="P:heme B biosynthetic process"/>
    <property type="evidence" value="ECO:0007669"/>
    <property type="project" value="UniProtKB-ARBA"/>
</dbReference>
<dbReference type="CDD" id="cd06578">
    <property type="entry name" value="HemD"/>
    <property type="match status" value="1"/>
</dbReference>
<dbReference type="Pfam" id="PF02602">
    <property type="entry name" value="HEM4"/>
    <property type="match status" value="1"/>
</dbReference>
<gene>
    <name evidence="13" type="ORF">g.18919</name>
</gene>
<dbReference type="UniPathway" id="UPA00251">
    <property type="reaction ID" value="UER00320"/>
</dbReference>